<feature type="region of interest" description="Disordered" evidence="1">
    <location>
        <begin position="112"/>
        <end position="137"/>
    </location>
</feature>
<dbReference type="EMBL" id="CP087164">
    <property type="protein sequence ID" value="UGS38754.1"/>
    <property type="molecule type" value="Genomic_DNA"/>
</dbReference>
<keyword evidence="2" id="KW-1133">Transmembrane helix</keyword>
<protein>
    <recommendedName>
        <fullName evidence="5">DUF2304 domain-containing protein</fullName>
    </recommendedName>
</protein>
<feature type="transmembrane region" description="Helical" evidence="2">
    <location>
        <begin position="70"/>
        <end position="93"/>
    </location>
</feature>
<dbReference type="AlphaFoldDB" id="A0A9E6Y239"/>
<proteinExistence type="predicted"/>
<evidence type="ECO:0008006" key="5">
    <source>
        <dbReference type="Google" id="ProtNLM"/>
    </source>
</evidence>
<dbReference type="Pfam" id="PF10066">
    <property type="entry name" value="DUF2304"/>
    <property type="match status" value="1"/>
</dbReference>
<feature type="transmembrane region" description="Helical" evidence="2">
    <location>
        <begin position="33"/>
        <end position="50"/>
    </location>
</feature>
<keyword evidence="2" id="KW-0812">Transmembrane</keyword>
<dbReference type="KEGG" id="sbae:DSM104329_05184"/>
<gene>
    <name evidence="3" type="ORF">DSM104329_05184</name>
</gene>
<evidence type="ECO:0000256" key="1">
    <source>
        <dbReference type="SAM" id="MobiDB-lite"/>
    </source>
</evidence>
<evidence type="ECO:0000313" key="4">
    <source>
        <dbReference type="Proteomes" id="UP001162834"/>
    </source>
</evidence>
<organism evidence="3 4">
    <name type="scientific">Capillimicrobium parvum</name>
    <dbReference type="NCBI Taxonomy" id="2884022"/>
    <lineage>
        <taxon>Bacteria</taxon>
        <taxon>Bacillati</taxon>
        <taxon>Actinomycetota</taxon>
        <taxon>Thermoleophilia</taxon>
        <taxon>Solirubrobacterales</taxon>
        <taxon>Capillimicrobiaceae</taxon>
        <taxon>Capillimicrobium</taxon>
    </lineage>
</organism>
<sequence>MDHRIQLVSIVGAAGLLLFVLEMVRRRRLLERYALLWLFSAIVLLGLAVWRDGLARLASAVGIAYPPNALFFVAFAFVLLLLLHFSAAVSRLADQTKVLAQRLALLEERLEEAETREDGATIGAAPRAAAAAQRLDDDVIEPVGAPRARRR</sequence>
<dbReference type="InterPro" id="IPR019277">
    <property type="entry name" value="DUF2304"/>
</dbReference>
<dbReference type="RefSeq" id="WP_259312770.1">
    <property type="nucleotide sequence ID" value="NZ_CP087164.1"/>
</dbReference>
<accession>A0A9E6Y239</accession>
<keyword evidence="2" id="KW-0472">Membrane</keyword>
<keyword evidence="4" id="KW-1185">Reference proteome</keyword>
<evidence type="ECO:0000313" key="3">
    <source>
        <dbReference type="EMBL" id="UGS38754.1"/>
    </source>
</evidence>
<evidence type="ECO:0000256" key="2">
    <source>
        <dbReference type="SAM" id="Phobius"/>
    </source>
</evidence>
<name>A0A9E6Y239_9ACTN</name>
<feature type="compositionally biased region" description="Low complexity" evidence="1">
    <location>
        <begin position="120"/>
        <end position="132"/>
    </location>
</feature>
<reference evidence="3" key="1">
    <citation type="journal article" date="2022" name="Int. J. Syst. Evol. Microbiol.">
        <title>Pseudomonas aegrilactucae sp. nov. and Pseudomonas morbosilactucae sp. nov., pathogens causing bacterial rot of lettuce in Japan.</title>
        <authorList>
            <person name="Sawada H."/>
            <person name="Fujikawa T."/>
            <person name="Satou M."/>
        </authorList>
    </citation>
    <scope>NUCLEOTIDE SEQUENCE</scope>
    <source>
        <strain evidence="3">0166_1</strain>
    </source>
</reference>
<dbReference type="Proteomes" id="UP001162834">
    <property type="component" value="Chromosome"/>
</dbReference>
<feature type="transmembrane region" description="Helical" evidence="2">
    <location>
        <begin position="6"/>
        <end position="24"/>
    </location>
</feature>